<name>A0AB34LI24_PARDI</name>
<reference evidence="1 2" key="1">
    <citation type="submission" date="2014-04" db="EMBL/GenBank/DDBJ databases">
        <authorList>
            <person name="Sears C."/>
            <person name="Carroll K."/>
            <person name="Sack B.R."/>
            <person name="Qadri F."/>
            <person name="Myers L.L."/>
            <person name="Chung G.-T."/>
            <person name="Escheverria P."/>
            <person name="Fraser C.M."/>
            <person name="Sadzewicz L."/>
            <person name="Shefchek K.A."/>
            <person name="Tallon L."/>
            <person name="Das S.P."/>
            <person name="Daugherty S."/>
            <person name="Mongodin E.F."/>
        </authorList>
    </citation>
    <scope>NUCLEOTIDE SEQUENCE [LARGE SCALE GENOMIC DNA]</scope>
    <source>
        <strain evidence="1 2">3776 D15 i</strain>
    </source>
</reference>
<dbReference type="EMBL" id="JNHK01000015">
    <property type="protein sequence ID" value="KDS41242.1"/>
    <property type="molecule type" value="Genomic_DNA"/>
</dbReference>
<dbReference type="AlphaFoldDB" id="A0AB34LI24"/>
<evidence type="ECO:0000313" key="1">
    <source>
        <dbReference type="EMBL" id="KDS41242.1"/>
    </source>
</evidence>
<protein>
    <submittedName>
        <fullName evidence="1">Uncharacterized protein</fullName>
    </submittedName>
</protein>
<organism evidence="1 2">
    <name type="scientific">Parabacteroides distasonis str. 3776 D15 i</name>
    <dbReference type="NCBI Taxonomy" id="1339342"/>
    <lineage>
        <taxon>Bacteria</taxon>
        <taxon>Pseudomonadati</taxon>
        <taxon>Bacteroidota</taxon>
        <taxon>Bacteroidia</taxon>
        <taxon>Bacteroidales</taxon>
        <taxon>Tannerellaceae</taxon>
        <taxon>Parabacteroides</taxon>
    </lineage>
</organism>
<accession>A0AB34LI24</accession>
<evidence type="ECO:0000313" key="2">
    <source>
        <dbReference type="Proteomes" id="UP000027850"/>
    </source>
</evidence>
<proteinExistence type="predicted"/>
<comment type="caution">
    <text evidence="1">The sequence shown here is derived from an EMBL/GenBank/DDBJ whole genome shotgun (WGS) entry which is preliminary data.</text>
</comment>
<gene>
    <name evidence="1" type="ORF">M091_3496</name>
</gene>
<sequence>MGIELAISCLLKFSFGFGGEQYLGPEYSVLRRFGLQSVILIIP</sequence>
<dbReference type="Proteomes" id="UP000027850">
    <property type="component" value="Unassembled WGS sequence"/>
</dbReference>